<dbReference type="Proteomes" id="UP000236752">
    <property type="component" value="Unassembled WGS sequence"/>
</dbReference>
<organism evidence="1 2">
    <name type="scientific">Thalassococcus halodurans</name>
    <dbReference type="NCBI Taxonomy" id="373675"/>
    <lineage>
        <taxon>Bacteria</taxon>
        <taxon>Pseudomonadati</taxon>
        <taxon>Pseudomonadota</taxon>
        <taxon>Alphaproteobacteria</taxon>
        <taxon>Rhodobacterales</taxon>
        <taxon>Roseobacteraceae</taxon>
        <taxon>Thalassococcus</taxon>
    </lineage>
</organism>
<protein>
    <submittedName>
        <fullName evidence="1">Negative transcriptional regulator, PaiB family</fullName>
    </submittedName>
</protein>
<dbReference type="InterPro" id="IPR007396">
    <property type="entry name" value="TR_PAI2-type"/>
</dbReference>
<dbReference type="EMBL" id="FNUZ01000005">
    <property type="protein sequence ID" value="SEG48718.1"/>
    <property type="molecule type" value="Genomic_DNA"/>
</dbReference>
<dbReference type="PANTHER" id="PTHR35802">
    <property type="entry name" value="PROTEASE SYNTHASE AND SPORULATION PROTEIN PAI 2"/>
    <property type="match status" value="1"/>
</dbReference>
<evidence type="ECO:0000313" key="2">
    <source>
        <dbReference type="Proteomes" id="UP000236752"/>
    </source>
</evidence>
<proteinExistence type="predicted"/>
<dbReference type="PIRSF" id="PIRSF010372">
    <property type="entry name" value="PaiB"/>
    <property type="match status" value="1"/>
</dbReference>
<dbReference type="PANTHER" id="PTHR35802:SF1">
    <property type="entry name" value="PROTEASE SYNTHASE AND SPORULATION PROTEIN PAI 2"/>
    <property type="match status" value="1"/>
</dbReference>
<reference evidence="1 2" key="1">
    <citation type="submission" date="2016-10" db="EMBL/GenBank/DDBJ databases">
        <authorList>
            <person name="de Groot N.N."/>
        </authorList>
    </citation>
    <scope>NUCLEOTIDE SEQUENCE [LARGE SCALE GENOMIC DNA]</scope>
    <source>
        <strain evidence="1 2">DSM 26915</strain>
    </source>
</reference>
<dbReference type="RefSeq" id="WP_103911296.1">
    <property type="nucleotide sequence ID" value="NZ_FNUZ01000005.1"/>
</dbReference>
<gene>
    <name evidence="1" type="ORF">SAMN04488045_2983</name>
</gene>
<accession>A0A1H6AJ34</accession>
<dbReference type="OrthoDB" id="9794948at2"/>
<dbReference type="InterPro" id="IPR012349">
    <property type="entry name" value="Split_barrel_FMN-bd"/>
</dbReference>
<dbReference type="Gene3D" id="2.30.110.10">
    <property type="entry name" value="Electron Transport, Fmn-binding Protein, Chain A"/>
    <property type="match status" value="1"/>
</dbReference>
<dbReference type="SUPFAM" id="SSF50475">
    <property type="entry name" value="FMN-binding split barrel"/>
    <property type="match status" value="1"/>
</dbReference>
<dbReference type="Pfam" id="PF04299">
    <property type="entry name" value="FMN_bind_2"/>
    <property type="match status" value="1"/>
</dbReference>
<sequence length="208" mass="22842">MHPNPSFRGTDTQTALDFAVERSFGTLAVSSDGAPLLSHVPFLLNEARTEAQLHLVRSNPICRAAKDGCAARIAVNGPDGYMSPDWYGAEDQVPTWNYIAVHLTGRLEPLPEEALEPMVAAQSAFFEGRLDKAPWTMDKVSDDLPAKFWRMILPFRFVIEEVDSTFKLNQNKTEGVRLSAAGRVEEGVGAELAQLADWMRTPPAAKGS</sequence>
<evidence type="ECO:0000313" key="1">
    <source>
        <dbReference type="EMBL" id="SEG48718.1"/>
    </source>
</evidence>
<dbReference type="AlphaFoldDB" id="A0A1H6AJ34"/>
<keyword evidence="2" id="KW-1185">Reference proteome</keyword>
<name>A0A1H6AJ34_9RHOB</name>